<dbReference type="EMBL" id="CP016808">
    <property type="protein sequence ID" value="ANY70545.1"/>
    <property type="molecule type" value="Genomic_DNA"/>
</dbReference>
<accession>A0A1B2DS65</accession>
<evidence type="ECO:0000313" key="1">
    <source>
        <dbReference type="EMBL" id="ANY70545.1"/>
    </source>
</evidence>
<sequence>MDFKDVNKAKDNQIIRKEYLEQTNKIEARIADMKANGSSAEEIAKTVVEMRNHDKVAARKAMAAEEVVELEKRNIKKYGNPIGPDADWLFQNIKIKMEKINPEVSDKAVWNAVIEGAMRKDEVINTLLGIDH</sequence>
<organism evidence="1">
    <name type="scientific">Paenibacillus sp. BIHB 4019</name>
    <dbReference type="NCBI Taxonomy" id="1870819"/>
    <lineage>
        <taxon>Bacteria</taxon>
        <taxon>Bacillati</taxon>
        <taxon>Bacillota</taxon>
        <taxon>Bacilli</taxon>
        <taxon>Bacillales</taxon>
        <taxon>Paenibacillaceae</taxon>
        <taxon>Paenibacillus</taxon>
    </lineage>
</organism>
<gene>
    <name evidence="1" type="ORF">BBD42_03880</name>
</gene>
<proteinExistence type="predicted"/>
<dbReference type="AlphaFoldDB" id="A0A1B2DS65"/>
<protein>
    <submittedName>
        <fullName evidence="1">Uncharacterized protein</fullName>
    </submittedName>
</protein>
<reference evidence="1" key="1">
    <citation type="submission" date="2016-08" db="EMBL/GenBank/DDBJ databases">
        <title>Complete Genome Seqeunce of Paenibacillus sp. BIHB 4019 from tea rhizoplane.</title>
        <authorList>
            <person name="Thakur R."/>
            <person name="Swarnkar M.K."/>
            <person name="Gulati A."/>
        </authorList>
    </citation>
    <scope>NUCLEOTIDE SEQUENCE [LARGE SCALE GENOMIC DNA]</scope>
    <source>
        <strain evidence="1">BIHB4019</strain>
    </source>
</reference>
<name>A0A1B2DS65_9BACL</name>